<dbReference type="AlphaFoldDB" id="A0AAD7ZSM5"/>
<gene>
    <name evidence="1" type="ORF">L9F63_020413</name>
</gene>
<protein>
    <submittedName>
        <fullName evidence="1">Uncharacterized protein</fullName>
    </submittedName>
</protein>
<sequence>AAPNFTFLSLGNTQLFFSFMDRIPLLITATYSCVDYCCEVDVVSFSLSKKHQPLLNTEIHFTSLQLI</sequence>
<feature type="non-terminal residue" evidence="1">
    <location>
        <position position="1"/>
    </location>
</feature>
<evidence type="ECO:0000313" key="1">
    <source>
        <dbReference type="EMBL" id="KAJ9585936.1"/>
    </source>
</evidence>
<organism evidence="1 2">
    <name type="scientific">Diploptera punctata</name>
    <name type="common">Pacific beetle cockroach</name>
    <dbReference type="NCBI Taxonomy" id="6984"/>
    <lineage>
        <taxon>Eukaryota</taxon>
        <taxon>Metazoa</taxon>
        <taxon>Ecdysozoa</taxon>
        <taxon>Arthropoda</taxon>
        <taxon>Hexapoda</taxon>
        <taxon>Insecta</taxon>
        <taxon>Pterygota</taxon>
        <taxon>Neoptera</taxon>
        <taxon>Polyneoptera</taxon>
        <taxon>Dictyoptera</taxon>
        <taxon>Blattodea</taxon>
        <taxon>Blaberoidea</taxon>
        <taxon>Blaberidae</taxon>
        <taxon>Diplopterinae</taxon>
        <taxon>Diploptera</taxon>
    </lineage>
</organism>
<dbReference type="Proteomes" id="UP001233999">
    <property type="component" value="Unassembled WGS sequence"/>
</dbReference>
<reference evidence="1" key="2">
    <citation type="submission" date="2023-05" db="EMBL/GenBank/DDBJ databases">
        <authorList>
            <person name="Fouks B."/>
        </authorList>
    </citation>
    <scope>NUCLEOTIDE SEQUENCE</scope>
    <source>
        <strain evidence="1">Stay&amp;Tobe</strain>
        <tissue evidence="1">Testes</tissue>
    </source>
</reference>
<keyword evidence="2" id="KW-1185">Reference proteome</keyword>
<feature type="non-terminal residue" evidence="1">
    <location>
        <position position="67"/>
    </location>
</feature>
<reference evidence="1" key="1">
    <citation type="journal article" date="2023" name="IScience">
        <title>Live-bearing cockroach genome reveals convergent evolutionary mechanisms linked to viviparity in insects and beyond.</title>
        <authorList>
            <person name="Fouks B."/>
            <person name="Harrison M.C."/>
            <person name="Mikhailova A.A."/>
            <person name="Marchal E."/>
            <person name="English S."/>
            <person name="Carruthers M."/>
            <person name="Jennings E.C."/>
            <person name="Chiamaka E.L."/>
            <person name="Frigard R.A."/>
            <person name="Pippel M."/>
            <person name="Attardo G.M."/>
            <person name="Benoit J.B."/>
            <person name="Bornberg-Bauer E."/>
            <person name="Tobe S.S."/>
        </authorList>
    </citation>
    <scope>NUCLEOTIDE SEQUENCE</scope>
    <source>
        <strain evidence="1">Stay&amp;Tobe</strain>
    </source>
</reference>
<name>A0AAD7ZSM5_DIPPU</name>
<proteinExistence type="predicted"/>
<evidence type="ECO:0000313" key="2">
    <source>
        <dbReference type="Proteomes" id="UP001233999"/>
    </source>
</evidence>
<dbReference type="EMBL" id="JASPKZ010007232">
    <property type="protein sequence ID" value="KAJ9585936.1"/>
    <property type="molecule type" value="Genomic_DNA"/>
</dbReference>
<accession>A0AAD7ZSM5</accession>
<comment type="caution">
    <text evidence="1">The sequence shown here is derived from an EMBL/GenBank/DDBJ whole genome shotgun (WGS) entry which is preliminary data.</text>
</comment>